<dbReference type="Proteomes" id="UP000282299">
    <property type="component" value="Unassembled WGS sequence"/>
</dbReference>
<keyword evidence="3" id="KW-0963">Cytoplasm</keyword>
<sequence length="161" mass="17690">MANIVLCRIDSRLIHGQVVTKWVGQSQANRIAVVSDELDADPFMKNIYLMAAPPNIKVDCYSNQSFAASWKENQLGDGNVLVLFPSLAAIQQAVQQGFDVTTIQVGGLGGGPNRKAVFQNITLDEKDVGILNDLKSRGIQVFFQTIPEDKPQSLDDILKKF</sequence>
<reference evidence="9" key="1">
    <citation type="submission" date="2014-06" db="EMBL/GenBank/DDBJ databases">
        <authorList>
            <person name="Urmite Genomes Urmite Genomes"/>
        </authorList>
    </citation>
    <scope>NUCLEOTIDE SEQUENCE</scope>
</reference>
<dbReference type="GO" id="GO:0016301">
    <property type="term" value="F:kinase activity"/>
    <property type="evidence" value="ECO:0007669"/>
    <property type="project" value="UniProtKB-KW"/>
</dbReference>
<keyword evidence="5 12" id="KW-0808">Transferase</keyword>
<reference evidence="11" key="4">
    <citation type="submission" date="2018-10" db="EMBL/GenBank/DDBJ databases">
        <title>FDA dAtabase for Regulatory Grade micrObial Sequences (FDA-ARGOS): Supporting development and validation of Infectious Disease Dx tests.</title>
        <authorList>
            <person name="Campos J."/>
            <person name="Goldberg B."/>
            <person name="Tallon L.J."/>
            <person name="Sadzewicz L."/>
            <person name="Zhao X."/>
            <person name="Vavikolanu K."/>
            <person name="Mehta A."/>
            <person name="Aluvathingal J."/>
            <person name="Nadendla S."/>
            <person name="Geyer C."/>
            <person name="Nandy P."/>
            <person name="Yan Y."/>
            <person name="Sichtig H."/>
        </authorList>
    </citation>
    <scope>NUCLEOTIDE SEQUENCE</scope>
    <source>
        <strain evidence="11">FDAARGOS_526</strain>
    </source>
</reference>
<evidence type="ECO:0000313" key="9">
    <source>
        <dbReference type="EMBL" id="CDZ86495.1"/>
    </source>
</evidence>
<dbReference type="GO" id="GO:0005737">
    <property type="term" value="C:cytoplasm"/>
    <property type="evidence" value="ECO:0007669"/>
    <property type="project" value="UniProtKB-SubCell"/>
</dbReference>
<dbReference type="GO" id="GO:0009401">
    <property type="term" value="P:phosphoenolpyruvate-dependent sugar phosphotransferase system"/>
    <property type="evidence" value="ECO:0007669"/>
    <property type="project" value="UniProtKB-KW"/>
</dbReference>
<dbReference type="Pfam" id="PF03830">
    <property type="entry name" value="PTSIIB_sorb"/>
    <property type="match status" value="1"/>
</dbReference>
<keyword evidence="7" id="KW-0418">Kinase</keyword>
<keyword evidence="2" id="KW-0813">Transport</keyword>
<evidence type="ECO:0000313" key="12">
    <source>
        <dbReference type="EMBL" id="SQB40613.1"/>
    </source>
</evidence>
<dbReference type="Proteomes" id="UP000807555">
    <property type="component" value="Unassembled WGS sequence"/>
</dbReference>
<dbReference type="RefSeq" id="WP_042323421.1">
    <property type="nucleotide sequence ID" value="NZ_ABTEQQ020000004.1"/>
</dbReference>
<dbReference type="SUPFAM" id="SSF52728">
    <property type="entry name" value="PTS IIb component"/>
    <property type="match status" value="1"/>
</dbReference>
<dbReference type="EC" id="2.7.1.-" evidence="12"/>
<evidence type="ECO:0000256" key="1">
    <source>
        <dbReference type="ARBA" id="ARBA00004496"/>
    </source>
</evidence>
<reference evidence="16" key="3">
    <citation type="submission" date="2018-10" db="EMBL/GenBank/DDBJ databases">
        <title>FDA dAtabase for Regulatory Grade micrObial Sequences (FDA-ARGOS): Supporting development and validation of Infectious Disease Dx tests.</title>
        <authorList>
            <person name="Goldberg B."/>
            <person name="Campos J."/>
            <person name="Tallon L."/>
            <person name="Sadzewicz L."/>
            <person name="Zhao X."/>
            <person name="Vavikolanu K."/>
            <person name="Mehta A."/>
            <person name="Aluvathingal J."/>
            <person name="Nadendla S."/>
            <person name="Geyer C."/>
            <person name="Nandy P."/>
            <person name="Yan Y."/>
            <person name="Sichtig H."/>
        </authorList>
    </citation>
    <scope>NUCLEOTIDE SEQUENCE [LARGE SCALE GENOMIC DNA]</scope>
    <source>
        <strain evidence="16">FDAARGOS_526</strain>
    </source>
</reference>
<reference evidence="10" key="6">
    <citation type="submission" date="2020-11" db="EMBL/GenBank/DDBJ databases">
        <title>Enhanced detection system for hospital associated transmission using whole genome sequencing surveillance.</title>
        <authorList>
            <person name="Harrison L.H."/>
            <person name="Van Tyne D."/>
            <person name="Marsh J.W."/>
            <person name="Griffith M.P."/>
            <person name="Snyder D.J."/>
            <person name="Cooper V.S."/>
            <person name="Mustapha M."/>
        </authorList>
    </citation>
    <scope>NUCLEOTIDE SEQUENCE</scope>
    <source>
        <strain evidence="10">CB00014</strain>
    </source>
</reference>
<dbReference type="InterPro" id="IPR004720">
    <property type="entry name" value="PTS_IIB_sorbose-sp"/>
</dbReference>
<evidence type="ECO:0000259" key="8">
    <source>
        <dbReference type="PROSITE" id="PS51101"/>
    </source>
</evidence>
<evidence type="ECO:0000313" key="10">
    <source>
        <dbReference type="EMBL" id="MBJ9870207.1"/>
    </source>
</evidence>
<dbReference type="EMBL" id="LK931336">
    <property type="protein sequence ID" value="CDZ86495.1"/>
    <property type="molecule type" value="Genomic_DNA"/>
</dbReference>
<keyword evidence="6" id="KW-0598">Phosphotransferase system</keyword>
<evidence type="ECO:0000256" key="5">
    <source>
        <dbReference type="ARBA" id="ARBA00022679"/>
    </source>
</evidence>
<dbReference type="EMBL" id="RKIT01000002">
    <property type="protein sequence ID" value="RSC16049.1"/>
    <property type="molecule type" value="Genomic_DNA"/>
</dbReference>
<evidence type="ECO:0000313" key="15">
    <source>
        <dbReference type="Proteomes" id="UP000270272"/>
    </source>
</evidence>
<proteinExistence type="predicted"/>
<dbReference type="GeneID" id="92975512"/>
<evidence type="ECO:0000256" key="2">
    <source>
        <dbReference type="ARBA" id="ARBA00022448"/>
    </source>
</evidence>
<evidence type="ECO:0000256" key="7">
    <source>
        <dbReference type="ARBA" id="ARBA00022777"/>
    </source>
</evidence>
<dbReference type="EC" id="2.7.1.69" evidence="13"/>
<comment type="subcellular location">
    <subcellularLocation>
        <location evidence="1">Cytoplasm</location>
    </subcellularLocation>
</comment>
<evidence type="ECO:0000313" key="14">
    <source>
        <dbReference type="Proteomes" id="UP000251584"/>
    </source>
</evidence>
<gene>
    <name evidence="9" type="primary">manX_2</name>
    <name evidence="12" type="synonym">manX_5</name>
    <name evidence="9" type="ORF">BN1086_04744</name>
    <name evidence="11" type="ORF">EGS84_03425</name>
    <name evidence="10" type="ORF">I5687_19825</name>
    <name evidence="12" type="ORF">NCTC10786_05719</name>
    <name evidence="13" type="ORF">NCTC11075_02877</name>
</gene>
<dbReference type="Proteomes" id="UP000270272">
    <property type="component" value="Chromosome"/>
</dbReference>
<dbReference type="PATRIC" id="fig|545.11.peg.2253"/>
<organism evidence="9">
    <name type="scientific">Citrobacter koseri</name>
    <name type="common">Citrobacter diversus</name>
    <dbReference type="NCBI Taxonomy" id="545"/>
    <lineage>
        <taxon>Bacteria</taxon>
        <taxon>Pseudomonadati</taxon>
        <taxon>Pseudomonadota</taxon>
        <taxon>Gammaproteobacteria</taxon>
        <taxon>Enterobacterales</taxon>
        <taxon>Enterobacteriaceae</taxon>
        <taxon>Citrobacter</taxon>
    </lineage>
</organism>
<evidence type="ECO:0000313" key="13">
    <source>
        <dbReference type="EMBL" id="VEB91395.1"/>
    </source>
</evidence>
<accession>A0A078LI90</accession>
<feature type="domain" description="PTS EIIB type-4" evidence="8">
    <location>
        <begin position="1"/>
        <end position="161"/>
    </location>
</feature>
<evidence type="ECO:0000256" key="6">
    <source>
        <dbReference type="ARBA" id="ARBA00022683"/>
    </source>
</evidence>
<protein>
    <submittedName>
        <fullName evidence="9">Mannose-specific PTS system EIIAB component</fullName>
        <ecNumber evidence="12">2.7.1.-</ecNumber>
        <ecNumber evidence="13">2.7.1.69</ecNumber>
    </submittedName>
    <submittedName>
        <fullName evidence="10">PTS system mannose/fructose/N-acetylgalactosamine-transporter subunit IIB</fullName>
    </submittedName>
</protein>
<dbReference type="CDD" id="cd00001">
    <property type="entry name" value="PTS_IIB_man"/>
    <property type="match status" value="1"/>
</dbReference>
<dbReference type="Proteomes" id="UP000251584">
    <property type="component" value="Unassembled WGS sequence"/>
</dbReference>
<reference evidence="13 15" key="5">
    <citation type="submission" date="2018-12" db="EMBL/GenBank/DDBJ databases">
        <authorList>
            <consortium name="Pathogen Informatics"/>
        </authorList>
    </citation>
    <scope>NUCLEOTIDE SEQUENCE [LARGE SCALE GENOMIC DNA]</scope>
    <source>
        <strain evidence="13 15">NCTC11075</strain>
    </source>
</reference>
<dbReference type="AlphaFoldDB" id="A0A078LI90"/>
<keyword evidence="4" id="KW-0762">Sugar transport</keyword>
<dbReference type="GO" id="GO:0008982">
    <property type="term" value="F:protein-N(PI)-phosphohistidine-sugar phosphotransferase activity"/>
    <property type="evidence" value="ECO:0007669"/>
    <property type="project" value="InterPro"/>
</dbReference>
<dbReference type="EMBL" id="LR134204">
    <property type="protein sequence ID" value="VEB91395.1"/>
    <property type="molecule type" value="Genomic_DNA"/>
</dbReference>
<dbReference type="EMBL" id="UAVY01000010">
    <property type="protein sequence ID" value="SQB40613.1"/>
    <property type="molecule type" value="Genomic_DNA"/>
</dbReference>
<evidence type="ECO:0000256" key="4">
    <source>
        <dbReference type="ARBA" id="ARBA00022597"/>
    </source>
</evidence>
<evidence type="ECO:0000313" key="11">
    <source>
        <dbReference type="EMBL" id="RSC16049.1"/>
    </source>
</evidence>
<dbReference type="EMBL" id="JADVNV010000010">
    <property type="protein sequence ID" value="MBJ9870207.1"/>
    <property type="molecule type" value="Genomic_DNA"/>
</dbReference>
<dbReference type="PROSITE" id="PS51101">
    <property type="entry name" value="PTS_EIIB_TYPE_4"/>
    <property type="match status" value="1"/>
</dbReference>
<evidence type="ECO:0000313" key="16">
    <source>
        <dbReference type="Proteomes" id="UP000282299"/>
    </source>
</evidence>
<evidence type="ECO:0000256" key="3">
    <source>
        <dbReference type="ARBA" id="ARBA00022490"/>
    </source>
</evidence>
<dbReference type="InterPro" id="IPR036667">
    <property type="entry name" value="PTS_IIB_sorbose-sp_sf"/>
</dbReference>
<name>A0A078LI90_CITKO</name>
<dbReference type="Gene3D" id="3.40.35.10">
    <property type="entry name" value="Phosphotransferase system, sorbose subfamily IIB component"/>
    <property type="match status" value="1"/>
</dbReference>
<reference evidence="12 14" key="2">
    <citation type="submission" date="2018-06" db="EMBL/GenBank/DDBJ databases">
        <authorList>
            <consortium name="Pathogen Informatics"/>
            <person name="Doyle S."/>
        </authorList>
    </citation>
    <scope>NUCLEOTIDE SEQUENCE [LARGE SCALE GENOMIC DNA]</scope>
    <source>
        <strain evidence="12 14">NCTC10786</strain>
    </source>
</reference>